<dbReference type="Gene3D" id="3.30.830.10">
    <property type="entry name" value="Metalloenzyme, LuxS/M16 peptidase-like"/>
    <property type="match status" value="4"/>
</dbReference>
<dbReference type="PANTHER" id="PTHR43016">
    <property type="entry name" value="PRESEQUENCE PROTEASE"/>
    <property type="match status" value="1"/>
</dbReference>
<dbReference type="SUPFAM" id="SSF63411">
    <property type="entry name" value="LuxS/MPP-like metallohydrolase"/>
    <property type="match status" value="4"/>
</dbReference>
<dbReference type="AlphaFoldDB" id="A0A425Y3Z4"/>
<dbReference type="FunFam" id="3.30.830.10:FF:000034">
    <property type="entry name" value="presequence protease 1, chloroplastic/mitochondrial"/>
    <property type="match status" value="1"/>
</dbReference>
<dbReference type="InterPro" id="IPR011249">
    <property type="entry name" value="Metalloenz_LuxS/M16"/>
</dbReference>
<accession>A0A425Y3Z4</accession>
<dbReference type="InterPro" id="IPR055130">
    <property type="entry name" value="PreP_C"/>
</dbReference>
<evidence type="ECO:0000313" key="4">
    <source>
        <dbReference type="Proteomes" id="UP000285794"/>
    </source>
</evidence>
<dbReference type="PROSITE" id="PS51257">
    <property type="entry name" value="PROKAR_LIPOPROTEIN"/>
    <property type="match status" value="1"/>
</dbReference>
<evidence type="ECO:0000313" key="3">
    <source>
        <dbReference type="EMBL" id="RRG22984.1"/>
    </source>
</evidence>
<organism evidence="3 4">
    <name type="scientific">Ancylomarina euxinus</name>
    <dbReference type="NCBI Taxonomy" id="2283627"/>
    <lineage>
        <taxon>Bacteria</taxon>
        <taxon>Pseudomonadati</taxon>
        <taxon>Bacteroidota</taxon>
        <taxon>Bacteroidia</taxon>
        <taxon>Marinilabiliales</taxon>
        <taxon>Marinifilaceae</taxon>
        <taxon>Ancylomarina</taxon>
    </lineage>
</organism>
<dbReference type="RefSeq" id="WP_125029987.1">
    <property type="nucleotide sequence ID" value="NZ_JAPXVP010000004.1"/>
</dbReference>
<name>A0A425Y3Z4_9BACT</name>
<dbReference type="InterPro" id="IPR013578">
    <property type="entry name" value="Peptidase_M16C_assoc"/>
</dbReference>
<dbReference type="Proteomes" id="UP000285794">
    <property type="component" value="Unassembled WGS sequence"/>
</dbReference>
<evidence type="ECO:0000259" key="2">
    <source>
        <dbReference type="SMART" id="SM01264"/>
    </source>
</evidence>
<dbReference type="GO" id="GO:0046872">
    <property type="term" value="F:metal ion binding"/>
    <property type="evidence" value="ECO:0007669"/>
    <property type="project" value="InterPro"/>
</dbReference>
<keyword evidence="4" id="KW-1185">Reference proteome</keyword>
<keyword evidence="1" id="KW-0732">Signal</keyword>
<dbReference type="GO" id="GO:0016485">
    <property type="term" value="P:protein processing"/>
    <property type="evidence" value="ECO:0007669"/>
    <property type="project" value="TreeGrafter"/>
</dbReference>
<gene>
    <name evidence="3" type="ORF">DWB61_05980</name>
</gene>
<feature type="chain" id="PRO_5019445721" evidence="1">
    <location>
        <begin position="22"/>
        <end position="995"/>
    </location>
</feature>
<dbReference type="Pfam" id="PF08367">
    <property type="entry name" value="M16C_assoc"/>
    <property type="match status" value="1"/>
</dbReference>
<evidence type="ECO:0000256" key="1">
    <source>
        <dbReference type="SAM" id="SignalP"/>
    </source>
</evidence>
<dbReference type="InterPro" id="IPR007863">
    <property type="entry name" value="Peptidase_M16_C"/>
</dbReference>
<dbReference type="PANTHER" id="PTHR43016:SF13">
    <property type="entry name" value="PRESEQUENCE PROTEASE, MITOCHONDRIAL"/>
    <property type="match status" value="1"/>
</dbReference>
<comment type="caution">
    <text evidence="3">The sequence shown here is derived from an EMBL/GenBank/DDBJ whole genome shotgun (WGS) entry which is preliminary data.</text>
</comment>
<sequence>MKRNIAYFFLVALFAVFTACAPKEKFQSGEKYHGFTLVENRFVEEVNANCLLFKHDKSGARLLKIAAADPNKLFNIAFKTTPQNDCGTPHIMEHSVLNGSKNFPVKSPFDILIKGSLNTFLNAMTGSDFTTYPVASMNDKDYFNLMHVYLDAVFNPNLRTDPKILQQEGWHHELASKDDEVVYKGVVYNEMKGAFSNPNRELGYQVNKILFPDNTYGVSSGGYPKAIPQLSQEAFVDFHKKYYHPGNSYILLYGNGDLDKELQFIDTEYLSNYDLSTEKVEIPLQKPFDKMKEAEKTYAVSDGASTKDQTFLNISFVAGEGTDIALGLTFDVLADALVNHESAPLRLALQEAGIGRDVSAYYNSAKQGVFDITVENANPEDKDRFKEIVFSTMKTVAEKGFDKTMVEGILNRMEFNMKEGNTPQKGMMYLFQSYQSWMFANDPFIGLEYNKPLEEAKKALTTNILETTTTKYLTNNPHALLMVLKPEPGLQAKLTEETKAELKAFQDGLSDEEKESLITQTKELIAYQKREDTPEAMATIPMLELADITSDIEWFGIDKKSIADVEVLHHNTFTNNILYSNLYFDIRTLPKDLIPYAELLSSFLGKLNTENYTYGELDNALNIQTGGFNTYTTTFLEEHSDDKMIPKFAVYTKATAAKAGKMFELANEVINHSKLNDKDRLKELLTRHQSRVDSDIKNNGLNYAMTRLRSYYSKYGAYSEETSGLDYYRFVTDLSDHFDAKSDELIANLEKTASLLFAKENMIGSVTCDEKDFMAYTTGMQNFAGKLKEGPVSLNNWKFDFKKKNEGLKTASKVQYVVKGYDLKKLGYDYNGKMRVLNQVLSTDWLQKQIRVIGGAYGGFAGISNSGNVYFASYRDPNLSETIDNYNKTPEYLEKFDADAKEMTRYIIGTISRMDGPMTASQRGNRAIKYYFEKTTAEELKAERAAVLSTTPADIKEMKKMVEDILAQDAICVYGNEDKVTENAKLFGKVISLTE</sequence>
<protein>
    <submittedName>
        <fullName evidence="3">Peptidase</fullName>
    </submittedName>
</protein>
<dbReference type="EMBL" id="QQWG01000004">
    <property type="protein sequence ID" value="RRG22984.1"/>
    <property type="molecule type" value="Genomic_DNA"/>
</dbReference>
<dbReference type="SMART" id="SM01264">
    <property type="entry name" value="M16C_associated"/>
    <property type="match status" value="1"/>
</dbReference>
<dbReference type="Pfam" id="PF22516">
    <property type="entry name" value="PreP_C"/>
    <property type="match status" value="1"/>
</dbReference>
<dbReference type="GO" id="GO:0004222">
    <property type="term" value="F:metalloendopeptidase activity"/>
    <property type="evidence" value="ECO:0007669"/>
    <property type="project" value="TreeGrafter"/>
</dbReference>
<proteinExistence type="predicted"/>
<dbReference type="OrthoDB" id="9811314at2"/>
<reference evidence="3 4" key="1">
    <citation type="submission" date="2018-07" db="EMBL/GenBank/DDBJ databases">
        <title>Draft genome sequence of Ancylomarina sp. M1P.</title>
        <authorList>
            <person name="Yadav S."/>
            <person name="Villanueva L."/>
            <person name="Damste J.S.S."/>
        </authorList>
    </citation>
    <scope>NUCLEOTIDE SEQUENCE [LARGE SCALE GENOMIC DNA]</scope>
    <source>
        <strain evidence="3 4">M1P</strain>
    </source>
</reference>
<feature type="signal peptide" evidence="1">
    <location>
        <begin position="1"/>
        <end position="21"/>
    </location>
</feature>
<dbReference type="Pfam" id="PF05193">
    <property type="entry name" value="Peptidase_M16_C"/>
    <property type="match status" value="1"/>
</dbReference>
<feature type="domain" description="Peptidase M16C associated" evidence="2">
    <location>
        <begin position="484"/>
        <end position="734"/>
    </location>
</feature>